<dbReference type="Pfam" id="PF12796">
    <property type="entry name" value="Ank_2"/>
    <property type="match status" value="1"/>
</dbReference>
<dbReference type="SMART" id="SM01132">
    <property type="entry name" value="DIL"/>
    <property type="match status" value="1"/>
</dbReference>
<comment type="caution">
    <text evidence="4">The sequence shown here is derived from an EMBL/GenBank/DDBJ whole genome shotgun (WGS) entry which is preliminary data.</text>
</comment>
<dbReference type="PROSITE" id="PS50297">
    <property type="entry name" value="ANK_REP_REGION"/>
    <property type="match status" value="1"/>
</dbReference>
<dbReference type="InterPro" id="IPR052072">
    <property type="entry name" value="Vascular_dev_regulator"/>
</dbReference>
<feature type="compositionally biased region" description="Low complexity" evidence="2">
    <location>
        <begin position="61"/>
        <end position="73"/>
    </location>
</feature>
<protein>
    <submittedName>
        <fullName evidence="4">Dil and ankyrin domain containing protein</fullName>
    </submittedName>
</protein>
<proteinExistence type="predicted"/>
<dbReference type="GO" id="GO:0051020">
    <property type="term" value="F:GTPase binding"/>
    <property type="evidence" value="ECO:0007669"/>
    <property type="project" value="TreeGrafter"/>
</dbReference>
<organism evidence="4 5">
    <name type="scientific">Lichtheimia corymbifera JMRC:FSU:9682</name>
    <dbReference type="NCBI Taxonomy" id="1263082"/>
    <lineage>
        <taxon>Eukaryota</taxon>
        <taxon>Fungi</taxon>
        <taxon>Fungi incertae sedis</taxon>
        <taxon>Mucoromycota</taxon>
        <taxon>Mucoromycotina</taxon>
        <taxon>Mucoromycetes</taxon>
        <taxon>Mucorales</taxon>
        <taxon>Lichtheimiaceae</taxon>
        <taxon>Lichtheimia</taxon>
    </lineage>
</organism>
<dbReference type="InterPro" id="IPR037986">
    <property type="entry name" value="Myo5p-like_CBD_DIL"/>
</dbReference>
<dbReference type="InterPro" id="IPR002110">
    <property type="entry name" value="Ankyrin_rpt"/>
</dbReference>
<dbReference type="CDD" id="cd15473">
    <property type="entry name" value="Myo5p-like_CBD_DIL_ANK"/>
    <property type="match status" value="1"/>
</dbReference>
<name>A0A068S3E6_9FUNG</name>
<dbReference type="OrthoDB" id="426293at2759"/>
<dbReference type="PANTHER" id="PTHR16027:SF6">
    <property type="entry name" value="DILUTE DOMAIN-CONTAINING PROTEIN"/>
    <property type="match status" value="1"/>
</dbReference>
<gene>
    <name evidence="4" type="ORF">LCOR_06875.1</name>
</gene>
<dbReference type="EMBL" id="CBTN010000032">
    <property type="protein sequence ID" value="CDH55761.1"/>
    <property type="molecule type" value="Genomic_DNA"/>
</dbReference>
<dbReference type="InterPro" id="IPR002710">
    <property type="entry name" value="Dilute_dom"/>
</dbReference>
<evidence type="ECO:0000313" key="5">
    <source>
        <dbReference type="Proteomes" id="UP000027586"/>
    </source>
</evidence>
<dbReference type="SUPFAM" id="SSF48403">
    <property type="entry name" value="Ankyrin repeat"/>
    <property type="match status" value="1"/>
</dbReference>
<dbReference type="PANTHER" id="PTHR16027">
    <property type="entry name" value="DILUTE DOMAIN-CONTAINING PROTEIN YPR089W"/>
    <property type="match status" value="1"/>
</dbReference>
<feature type="region of interest" description="Disordered" evidence="2">
    <location>
        <begin position="273"/>
        <end position="297"/>
    </location>
</feature>
<accession>A0A068S3E6</accession>
<dbReference type="PROSITE" id="PS51126">
    <property type="entry name" value="DILUTE"/>
    <property type="match status" value="1"/>
</dbReference>
<sequence>MSTTATDDTYALQHNDDVDSVRKRYESMSLDEMSNQLAENYRQLSEMLGNRVSMGGAAAAAPLSLSPSSSNSSFNEEQSPIDNDDATATFDLNDNLDDESKRRKMNKLFSRAVSSGQIERVTQLLNDSEYRTYIDINAKDEDGTTPLIYAACFGKVEIAEALLQAGAKTDIQDASGWSALMWATTNHHGNLVRVLMDYGASAQTRTAKGRTVFDYAGSDEKMVEILATNPRNSMSSSVISSDCEDYYYDDTFMQREDERRRNLLETAVALIGGSSSSHETDADTDNENENNDDDDDETAVEFQWDRCLPDQMFVFGGDSLEHILDTVITHIKLPLELQQDINVPANVIFLSARFAHYFSSQELLNQVMDGALDRLSTVIKENESDVHALAFWLSNQSQLLAYLKRDSGLVVSTAEYQLRLSEMISETYTSLVSDTQRRLTKVLGPAMLEHEQVPGMEDVDFVDDWQRFFRRSSNRRSALMQQSSVSMRRHASLPPRYKSTGVLLPQSVTSILSTTFYVLQKYQVHPTIIIQALAQFLHCISCEVFNRILTNKKHLSRSKALQIRMNLSYVEDWVRHNRLPTSLLSYLSPSTQLLQLLQCLSQLQDFESFIMTFQHFDQLNALQVKRCVVNYRYEVNEQRLPDEIEQYIVQLAHDTIRYREKQRQQQKQQKSIEDEIHETLDARFMLPFSLPTTAKPVGVHSRWCDAANKDRKDPVPMIPDAWMEKLDYDDDDRL</sequence>
<dbReference type="STRING" id="1263082.A0A068S3E6"/>
<dbReference type="InterPro" id="IPR036770">
    <property type="entry name" value="Ankyrin_rpt-contain_sf"/>
</dbReference>
<feature type="region of interest" description="Disordered" evidence="2">
    <location>
        <begin position="61"/>
        <end position="95"/>
    </location>
</feature>
<dbReference type="Proteomes" id="UP000027586">
    <property type="component" value="Unassembled WGS sequence"/>
</dbReference>
<dbReference type="Pfam" id="PF01843">
    <property type="entry name" value="DIL"/>
    <property type="match status" value="1"/>
</dbReference>
<feature type="repeat" description="ANK" evidence="1">
    <location>
        <begin position="142"/>
        <end position="174"/>
    </location>
</feature>
<evidence type="ECO:0000259" key="3">
    <source>
        <dbReference type="PROSITE" id="PS51126"/>
    </source>
</evidence>
<evidence type="ECO:0000256" key="1">
    <source>
        <dbReference type="PROSITE-ProRule" id="PRU00023"/>
    </source>
</evidence>
<reference evidence="4" key="1">
    <citation type="submission" date="2013-08" db="EMBL/GenBank/DDBJ databases">
        <title>Gene expansion shapes genome architecture in the human pathogen Lichtheimia corymbifera: an evolutionary genomics analysis in the ancient terrestrial Mucorales (Mucoromycotina).</title>
        <authorList>
            <person name="Schwartze V.U."/>
            <person name="Winter S."/>
            <person name="Shelest E."/>
            <person name="Marcet-Houben M."/>
            <person name="Horn F."/>
            <person name="Wehner S."/>
            <person name="Hoffmann K."/>
            <person name="Riege K."/>
            <person name="Sammeth M."/>
            <person name="Nowrousian M."/>
            <person name="Valiante V."/>
            <person name="Linde J."/>
            <person name="Jacobsen I.D."/>
            <person name="Marz M."/>
            <person name="Brakhage A.A."/>
            <person name="Gabaldon T."/>
            <person name="Bocker S."/>
            <person name="Voigt K."/>
        </authorList>
    </citation>
    <scope>NUCLEOTIDE SEQUENCE [LARGE SCALE GENOMIC DNA]</scope>
    <source>
        <strain evidence="4">FSU 9682</strain>
    </source>
</reference>
<evidence type="ECO:0000256" key="2">
    <source>
        <dbReference type="SAM" id="MobiDB-lite"/>
    </source>
</evidence>
<dbReference type="SMART" id="SM00248">
    <property type="entry name" value="ANK"/>
    <property type="match status" value="2"/>
</dbReference>
<dbReference type="Gene3D" id="1.25.40.20">
    <property type="entry name" value="Ankyrin repeat-containing domain"/>
    <property type="match status" value="1"/>
</dbReference>
<dbReference type="VEuPathDB" id="FungiDB:LCOR_06875.1"/>
<dbReference type="PROSITE" id="PS50088">
    <property type="entry name" value="ANK_REPEAT"/>
    <property type="match status" value="2"/>
</dbReference>
<evidence type="ECO:0000313" key="4">
    <source>
        <dbReference type="EMBL" id="CDH55761.1"/>
    </source>
</evidence>
<feature type="repeat" description="ANK" evidence="1">
    <location>
        <begin position="175"/>
        <end position="207"/>
    </location>
</feature>
<feature type="domain" description="Dilute" evidence="3">
    <location>
        <begin position="369"/>
        <end position="654"/>
    </location>
</feature>
<feature type="compositionally biased region" description="Acidic residues" evidence="2">
    <location>
        <begin position="282"/>
        <end position="297"/>
    </location>
</feature>
<dbReference type="AlphaFoldDB" id="A0A068S3E6"/>
<keyword evidence="5" id="KW-1185">Reference proteome</keyword>
<keyword evidence="1" id="KW-0040">ANK repeat</keyword>